<gene>
    <name evidence="2" type="ORF">BDV39DRAFT_170425</name>
</gene>
<feature type="signal peptide" evidence="1">
    <location>
        <begin position="1"/>
        <end position="18"/>
    </location>
</feature>
<evidence type="ECO:0000313" key="3">
    <source>
        <dbReference type="Proteomes" id="UP000325945"/>
    </source>
</evidence>
<sequence length="91" mass="10543">MISLWLLILLMKPRMAVISSDYRPVRNLVSSEVPAKTVNFIKEKSFPCRINRDKDSPIQGTTSRKCSDWRDHWKTRGSSYLWVLGYNLGAL</sequence>
<proteinExistence type="predicted"/>
<protein>
    <submittedName>
        <fullName evidence="2">Uncharacterized protein</fullName>
    </submittedName>
</protein>
<dbReference type="AlphaFoldDB" id="A0A5N6XE33"/>
<dbReference type="Proteomes" id="UP000325945">
    <property type="component" value="Unassembled WGS sequence"/>
</dbReference>
<feature type="chain" id="PRO_5024982593" evidence="1">
    <location>
        <begin position="19"/>
        <end position="91"/>
    </location>
</feature>
<dbReference type="EMBL" id="ML741773">
    <property type="protein sequence ID" value="KAE8330626.1"/>
    <property type="molecule type" value="Genomic_DNA"/>
</dbReference>
<name>A0A5N6XE33_9EURO</name>
<keyword evidence="3" id="KW-1185">Reference proteome</keyword>
<organism evidence="2 3">
    <name type="scientific">Aspergillus sergii</name>
    <dbReference type="NCBI Taxonomy" id="1034303"/>
    <lineage>
        <taxon>Eukaryota</taxon>
        <taxon>Fungi</taxon>
        <taxon>Dikarya</taxon>
        <taxon>Ascomycota</taxon>
        <taxon>Pezizomycotina</taxon>
        <taxon>Eurotiomycetes</taxon>
        <taxon>Eurotiomycetidae</taxon>
        <taxon>Eurotiales</taxon>
        <taxon>Aspergillaceae</taxon>
        <taxon>Aspergillus</taxon>
        <taxon>Aspergillus subgen. Circumdati</taxon>
    </lineage>
</organism>
<accession>A0A5N6XE33</accession>
<reference evidence="3" key="1">
    <citation type="submission" date="2019-04" db="EMBL/GenBank/DDBJ databases">
        <title>Friends and foes A comparative genomics studyof 23 Aspergillus species from section Flavi.</title>
        <authorList>
            <consortium name="DOE Joint Genome Institute"/>
            <person name="Kjaerbolling I."/>
            <person name="Vesth T."/>
            <person name="Frisvad J.C."/>
            <person name="Nybo J.L."/>
            <person name="Theobald S."/>
            <person name="Kildgaard S."/>
            <person name="Isbrandt T."/>
            <person name="Kuo A."/>
            <person name="Sato A."/>
            <person name="Lyhne E.K."/>
            <person name="Kogle M.E."/>
            <person name="Wiebenga A."/>
            <person name="Kun R.S."/>
            <person name="Lubbers R.J."/>
            <person name="Makela M.R."/>
            <person name="Barry K."/>
            <person name="Chovatia M."/>
            <person name="Clum A."/>
            <person name="Daum C."/>
            <person name="Haridas S."/>
            <person name="He G."/>
            <person name="LaButti K."/>
            <person name="Lipzen A."/>
            <person name="Mondo S."/>
            <person name="Riley R."/>
            <person name="Salamov A."/>
            <person name="Simmons B.A."/>
            <person name="Magnuson J.K."/>
            <person name="Henrissat B."/>
            <person name="Mortensen U.H."/>
            <person name="Larsen T.O."/>
            <person name="Devries R.P."/>
            <person name="Grigoriev I.V."/>
            <person name="Machida M."/>
            <person name="Baker S.E."/>
            <person name="Andersen M.R."/>
        </authorList>
    </citation>
    <scope>NUCLEOTIDE SEQUENCE [LARGE SCALE GENOMIC DNA]</scope>
    <source>
        <strain evidence="3">CBS 130017</strain>
    </source>
</reference>
<evidence type="ECO:0000256" key="1">
    <source>
        <dbReference type="SAM" id="SignalP"/>
    </source>
</evidence>
<keyword evidence="1" id="KW-0732">Signal</keyword>
<evidence type="ECO:0000313" key="2">
    <source>
        <dbReference type="EMBL" id="KAE8330626.1"/>
    </source>
</evidence>